<name>A0A561T3T1_9PSEU</name>
<evidence type="ECO:0000313" key="1">
    <source>
        <dbReference type="EMBL" id="TWF81768.1"/>
    </source>
</evidence>
<keyword evidence="2" id="KW-1185">Reference proteome</keyword>
<dbReference type="EMBL" id="VIWU01000001">
    <property type="protein sequence ID" value="TWF81768.1"/>
    <property type="molecule type" value="Genomic_DNA"/>
</dbReference>
<proteinExistence type="predicted"/>
<reference evidence="1 2" key="1">
    <citation type="submission" date="2019-06" db="EMBL/GenBank/DDBJ databases">
        <title>Sequencing the genomes of 1000 actinobacteria strains.</title>
        <authorList>
            <person name="Klenk H.-P."/>
        </authorList>
    </citation>
    <scope>NUCLEOTIDE SEQUENCE [LARGE SCALE GENOMIC DNA]</scope>
    <source>
        <strain evidence="1 2">DSM 45671</strain>
    </source>
</reference>
<comment type="caution">
    <text evidence="1">The sequence shown here is derived from an EMBL/GenBank/DDBJ whole genome shotgun (WGS) entry which is preliminary data.</text>
</comment>
<gene>
    <name evidence="1" type="ORF">FHX44_117713</name>
</gene>
<evidence type="ECO:0000313" key="2">
    <source>
        <dbReference type="Proteomes" id="UP000321261"/>
    </source>
</evidence>
<dbReference type="AlphaFoldDB" id="A0A561T3T1"/>
<sequence length="32" mass="3614">METERPGRPGWDPEDAVRLAGYLQRLESSSLP</sequence>
<dbReference type="Proteomes" id="UP000321261">
    <property type="component" value="Unassembled WGS sequence"/>
</dbReference>
<protein>
    <submittedName>
        <fullName evidence="1">Uncharacterized protein</fullName>
    </submittedName>
</protein>
<organism evidence="1 2">
    <name type="scientific">Pseudonocardia hierapolitana</name>
    <dbReference type="NCBI Taxonomy" id="1128676"/>
    <lineage>
        <taxon>Bacteria</taxon>
        <taxon>Bacillati</taxon>
        <taxon>Actinomycetota</taxon>
        <taxon>Actinomycetes</taxon>
        <taxon>Pseudonocardiales</taxon>
        <taxon>Pseudonocardiaceae</taxon>
        <taxon>Pseudonocardia</taxon>
    </lineage>
</organism>
<accession>A0A561T3T1</accession>